<evidence type="ECO:0000313" key="3">
    <source>
        <dbReference type="Proteomes" id="UP000563524"/>
    </source>
</evidence>
<name>A0A840I0B2_9PROT</name>
<keyword evidence="1" id="KW-1133">Transmembrane helix</keyword>
<keyword evidence="1" id="KW-0472">Membrane</keyword>
<gene>
    <name evidence="2" type="ORF">GGQ59_000152</name>
</gene>
<dbReference type="Proteomes" id="UP000563524">
    <property type="component" value="Unassembled WGS sequence"/>
</dbReference>
<keyword evidence="3" id="KW-1185">Reference proteome</keyword>
<dbReference type="RefSeq" id="WP_183814931.1">
    <property type="nucleotide sequence ID" value="NZ_JACHOB010000001.1"/>
</dbReference>
<proteinExistence type="predicted"/>
<evidence type="ECO:0000313" key="2">
    <source>
        <dbReference type="EMBL" id="MBB4657652.1"/>
    </source>
</evidence>
<feature type="transmembrane region" description="Helical" evidence="1">
    <location>
        <begin position="26"/>
        <end position="46"/>
    </location>
</feature>
<reference evidence="2 3" key="1">
    <citation type="submission" date="2020-08" db="EMBL/GenBank/DDBJ databases">
        <title>Genomic Encyclopedia of Type Strains, Phase IV (KMG-IV): sequencing the most valuable type-strain genomes for metagenomic binning, comparative biology and taxonomic classification.</title>
        <authorList>
            <person name="Goeker M."/>
        </authorList>
    </citation>
    <scope>NUCLEOTIDE SEQUENCE [LARGE SCALE GENOMIC DNA]</scope>
    <source>
        <strain evidence="2 3">DSM 102850</strain>
    </source>
</reference>
<keyword evidence="1" id="KW-0812">Transmembrane</keyword>
<sequence length="255" mass="28952">MARGRETQERYTAGGEEIREESSWRYPLTIFLITLLLCAVFLYLYVGPGVDELQGATPKPTLSDDRSRIAVGDVVLNVPANHTVYPRDRRPGEREVLPLYAAWPRMEGYTPARRADFTEDRPNSRRIDIVLEEKRVPFNEDERFDVLYLPHATDPAGTPQEHGLTLYTFSGGGPASGYEDRVMFTGEAADGSRAVLFCYEGEADDPVPPECYRTYDLTSEVTVRYRFKTPHLADWRRIDARVHDFVEGLRVEAGS</sequence>
<dbReference type="AlphaFoldDB" id="A0A840I0B2"/>
<dbReference type="EMBL" id="JACHOB010000001">
    <property type="protein sequence ID" value="MBB4657652.1"/>
    <property type="molecule type" value="Genomic_DNA"/>
</dbReference>
<organism evidence="2 3">
    <name type="scientific">Parvularcula dongshanensis</name>
    <dbReference type="NCBI Taxonomy" id="1173995"/>
    <lineage>
        <taxon>Bacteria</taxon>
        <taxon>Pseudomonadati</taxon>
        <taxon>Pseudomonadota</taxon>
        <taxon>Alphaproteobacteria</taxon>
        <taxon>Parvularculales</taxon>
        <taxon>Parvularculaceae</taxon>
        <taxon>Parvularcula</taxon>
    </lineage>
</organism>
<protein>
    <submittedName>
        <fullName evidence="2">Uncharacterized protein</fullName>
    </submittedName>
</protein>
<accession>A0A840I0B2</accession>
<evidence type="ECO:0000256" key="1">
    <source>
        <dbReference type="SAM" id="Phobius"/>
    </source>
</evidence>
<comment type="caution">
    <text evidence="2">The sequence shown here is derived from an EMBL/GenBank/DDBJ whole genome shotgun (WGS) entry which is preliminary data.</text>
</comment>